<dbReference type="AlphaFoldDB" id="A0AAV4M572"/>
<sequence>MVFIGLICGARTSGRYQDLMGLTKDKCLIIHSGGIEVRAVQWTDPGLKSVDRPFRKWPLARCPTPPLSTDQDFCFEMTSVFARVGGSQGTTWGLKRKKIKKEDLVVKLRAVSWKVFAPVFNERKRSIKRMLLGMVCRRRDGRGLF</sequence>
<proteinExistence type="predicted"/>
<dbReference type="EMBL" id="BPLQ01000045">
    <property type="protein sequence ID" value="GIX66995.1"/>
    <property type="molecule type" value="Genomic_DNA"/>
</dbReference>
<gene>
    <name evidence="1" type="ORF">CDAR_12021</name>
</gene>
<evidence type="ECO:0000313" key="1">
    <source>
        <dbReference type="EMBL" id="GIX66995.1"/>
    </source>
</evidence>
<organism evidence="1 2">
    <name type="scientific">Caerostris darwini</name>
    <dbReference type="NCBI Taxonomy" id="1538125"/>
    <lineage>
        <taxon>Eukaryota</taxon>
        <taxon>Metazoa</taxon>
        <taxon>Ecdysozoa</taxon>
        <taxon>Arthropoda</taxon>
        <taxon>Chelicerata</taxon>
        <taxon>Arachnida</taxon>
        <taxon>Araneae</taxon>
        <taxon>Araneomorphae</taxon>
        <taxon>Entelegynae</taxon>
        <taxon>Araneoidea</taxon>
        <taxon>Araneidae</taxon>
        <taxon>Caerostris</taxon>
    </lineage>
</organism>
<comment type="caution">
    <text evidence="1">The sequence shown here is derived from an EMBL/GenBank/DDBJ whole genome shotgun (WGS) entry which is preliminary data.</text>
</comment>
<dbReference type="Proteomes" id="UP001054837">
    <property type="component" value="Unassembled WGS sequence"/>
</dbReference>
<keyword evidence="2" id="KW-1185">Reference proteome</keyword>
<name>A0AAV4M572_9ARAC</name>
<protein>
    <submittedName>
        <fullName evidence="1">Uncharacterized protein</fullName>
    </submittedName>
</protein>
<evidence type="ECO:0000313" key="2">
    <source>
        <dbReference type="Proteomes" id="UP001054837"/>
    </source>
</evidence>
<accession>A0AAV4M572</accession>
<reference evidence="1 2" key="1">
    <citation type="submission" date="2021-06" db="EMBL/GenBank/DDBJ databases">
        <title>Caerostris darwini draft genome.</title>
        <authorList>
            <person name="Kono N."/>
            <person name="Arakawa K."/>
        </authorList>
    </citation>
    <scope>NUCLEOTIDE SEQUENCE [LARGE SCALE GENOMIC DNA]</scope>
</reference>